<sequence length="410" mass="45771">MLVVFNIPNIIKAFDDGKPNGELIFVVNQLENRFTDNELIDSLDNVSSNYEALMMDADVRFENLVEFDAENINYFNSAGILVLSLNGDHLQATFYEKELDVLNKQVLELTLTEIRTTIWAEGKTPEELELINEFLKPLDFTVITESEDTSLRDMILGILGMLVSIPVFMLLVMSVQFVGTDIIEEKSTKAIEFVMSTVPPRTHFLSKIIASFAFLITQALLVLIYTLLAGFISTTLLGAQSGGSMNLSELIGQFTQTDSKIISEVLSVLPQAVVVMLLFTIVGGLMYMIVMAVLASMSTTMEDFQQFQSPMMIVMLIGFYGAIFSFTTGPNVFLKILGYIPLFAPTLVPTLFMSGAMSLLDTIISLVILIGFTVLVYYLLTPVYKASILSYDNSPFMKRIKKLFKRSKHL</sequence>
<accession>U4KSW9</accession>
<dbReference type="AlphaFoldDB" id="U4KSW9"/>
<feature type="transmembrane region" description="Helical" evidence="5">
    <location>
        <begin position="359"/>
        <end position="380"/>
    </location>
</feature>
<dbReference type="Proteomes" id="UP000032737">
    <property type="component" value="Chromosome"/>
</dbReference>
<dbReference type="InterPro" id="IPR013525">
    <property type="entry name" value="ABC2_TM"/>
</dbReference>
<evidence type="ECO:0000256" key="1">
    <source>
        <dbReference type="ARBA" id="ARBA00004141"/>
    </source>
</evidence>
<keyword evidence="4 5" id="KW-0472">Membrane</keyword>
<dbReference type="GO" id="GO:0016020">
    <property type="term" value="C:membrane"/>
    <property type="evidence" value="ECO:0007669"/>
    <property type="project" value="UniProtKB-SubCell"/>
</dbReference>
<evidence type="ECO:0000313" key="7">
    <source>
        <dbReference type="EMBL" id="CCV65669.1"/>
    </source>
</evidence>
<organism evidence="7 8">
    <name type="scientific">Acholeplasma brassicae</name>
    <dbReference type="NCBI Taxonomy" id="61635"/>
    <lineage>
        <taxon>Bacteria</taxon>
        <taxon>Bacillati</taxon>
        <taxon>Mycoplasmatota</taxon>
        <taxon>Mollicutes</taxon>
        <taxon>Acholeplasmatales</taxon>
        <taxon>Acholeplasmataceae</taxon>
        <taxon>Acholeplasma</taxon>
    </lineage>
</organism>
<dbReference type="GO" id="GO:0140359">
    <property type="term" value="F:ABC-type transporter activity"/>
    <property type="evidence" value="ECO:0007669"/>
    <property type="project" value="InterPro"/>
</dbReference>
<dbReference type="Pfam" id="PF12698">
    <property type="entry name" value="ABC2_membrane_3"/>
    <property type="match status" value="1"/>
</dbReference>
<dbReference type="HOGENOM" id="CLU_626462_0_0_14"/>
<comment type="subcellular location">
    <subcellularLocation>
        <location evidence="1">Membrane</location>
        <topology evidence="1">Multi-pass membrane protein</topology>
    </subcellularLocation>
</comment>
<protein>
    <submittedName>
        <fullName evidence="7">ABC-type transport system, permease component</fullName>
    </submittedName>
</protein>
<feature type="transmembrane region" description="Helical" evidence="5">
    <location>
        <begin position="154"/>
        <end position="183"/>
    </location>
</feature>
<evidence type="ECO:0000256" key="3">
    <source>
        <dbReference type="ARBA" id="ARBA00022989"/>
    </source>
</evidence>
<feature type="domain" description="ABC-2 type transporter transmembrane" evidence="6">
    <location>
        <begin position="60"/>
        <end position="378"/>
    </location>
</feature>
<gene>
    <name evidence="7" type="ORF">BN85306480</name>
</gene>
<keyword evidence="2 5" id="KW-0812">Transmembrane</keyword>
<dbReference type="EMBL" id="FO681348">
    <property type="protein sequence ID" value="CCV65669.1"/>
    <property type="molecule type" value="Genomic_DNA"/>
</dbReference>
<keyword evidence="3 5" id="KW-1133">Transmembrane helix</keyword>
<reference evidence="7 8" key="1">
    <citation type="journal article" date="2013" name="J. Mol. Microbiol. Biotechnol.">
        <title>Analysis of the Complete Genomes of Acholeplasma brassicae , A. palmae and A. laidlawii and Their Comparison to the Obligate Parasites from ' Candidatus Phytoplasma'.</title>
        <authorList>
            <person name="Kube M."/>
            <person name="Siewert C."/>
            <person name="Migdoll A.M."/>
            <person name="Duduk B."/>
            <person name="Holz S."/>
            <person name="Rabus R."/>
            <person name="Seemuller E."/>
            <person name="Mitrovic J."/>
            <person name="Muller I."/>
            <person name="Buttner C."/>
            <person name="Reinhardt R."/>
        </authorList>
    </citation>
    <scope>NUCLEOTIDE SEQUENCE [LARGE SCALE GENOMIC DNA]</scope>
    <source>
        <strain evidence="8">0502</strain>
    </source>
</reference>
<feature type="transmembrane region" description="Helical" evidence="5">
    <location>
        <begin position="204"/>
        <end position="228"/>
    </location>
</feature>
<dbReference type="KEGG" id="abra:BN85306480"/>
<proteinExistence type="predicted"/>
<dbReference type="STRING" id="61635.BN85306480"/>
<evidence type="ECO:0000256" key="4">
    <source>
        <dbReference type="ARBA" id="ARBA00023136"/>
    </source>
</evidence>
<name>U4KSW9_9MOLU</name>
<evidence type="ECO:0000313" key="8">
    <source>
        <dbReference type="Proteomes" id="UP000032737"/>
    </source>
</evidence>
<evidence type="ECO:0000256" key="5">
    <source>
        <dbReference type="SAM" id="Phobius"/>
    </source>
</evidence>
<evidence type="ECO:0000259" key="6">
    <source>
        <dbReference type="Pfam" id="PF12698"/>
    </source>
</evidence>
<evidence type="ECO:0000256" key="2">
    <source>
        <dbReference type="ARBA" id="ARBA00022692"/>
    </source>
</evidence>
<keyword evidence="8" id="KW-1185">Reference proteome</keyword>
<feature type="transmembrane region" description="Helical" evidence="5">
    <location>
        <begin position="273"/>
        <end position="295"/>
    </location>
</feature>